<protein>
    <recommendedName>
        <fullName evidence="5">Probable 2-(5''-triphosphoribosyl)-3'-dephosphocoenzyme-A synthase</fullName>
        <shortName evidence="5">2-(5''-triphosphoribosyl)-3'-dephospho-CoA synthase</shortName>
        <ecNumber evidence="5">2.4.2.52</ecNumber>
    </recommendedName>
</protein>
<evidence type="ECO:0000256" key="1">
    <source>
        <dbReference type="ARBA" id="ARBA00001210"/>
    </source>
</evidence>
<dbReference type="Proteomes" id="UP000094469">
    <property type="component" value="Unassembled WGS sequence"/>
</dbReference>
<comment type="similarity">
    <text evidence="5">Belongs to the CitG/MdcB family.</text>
</comment>
<keyword evidence="7" id="KW-1185">Reference proteome</keyword>
<dbReference type="EC" id="2.4.2.52" evidence="5"/>
<keyword evidence="4 5" id="KW-0067">ATP-binding</keyword>
<proteinExistence type="inferred from homology"/>
<reference evidence="7" key="1">
    <citation type="submission" date="2016-09" db="EMBL/GenBank/DDBJ databases">
        <authorList>
            <person name="Gulvik C.A."/>
        </authorList>
    </citation>
    <scope>NUCLEOTIDE SEQUENCE [LARGE SCALE GENOMIC DNA]</scope>
    <source>
        <strain evidence="7">LMG 26676</strain>
    </source>
</reference>
<dbReference type="HAMAP" id="MF_00397">
    <property type="entry name" value="CitG"/>
    <property type="match status" value="1"/>
</dbReference>
<dbReference type="PANTHER" id="PTHR30201:SF2">
    <property type="entry name" value="2-(5''-TRIPHOSPHORIBOSYL)-3'-DEPHOSPHOCOENZYME-A SYNTHASE"/>
    <property type="match status" value="1"/>
</dbReference>
<comment type="catalytic activity">
    <reaction evidence="1 5">
        <text>3'-dephospho-CoA + ATP = 2'-(5''-triphospho-alpha-D-ribosyl)-3'-dephospho-CoA + adenine</text>
        <dbReference type="Rhea" id="RHEA:15117"/>
        <dbReference type="ChEBI" id="CHEBI:16708"/>
        <dbReference type="ChEBI" id="CHEBI:30616"/>
        <dbReference type="ChEBI" id="CHEBI:57328"/>
        <dbReference type="ChEBI" id="CHEBI:61378"/>
        <dbReference type="EC" id="2.4.2.52"/>
    </reaction>
</comment>
<evidence type="ECO:0000256" key="4">
    <source>
        <dbReference type="ARBA" id="ARBA00022840"/>
    </source>
</evidence>
<sequence>MKQLTKKTNPQLIGEFALQALLYEATLSPKPGLVDPVSCGAHKDMNYLTFIDSSIALAPFFTEYVQLGFTHEGTLVDLFEKVRMLGQQAEKMMLIKTKGINTHKGANFSFALLLSATGKMMQEHQLTVPFSEQNTTDILAYVKHMTTGLLAKDFADLTNKKQLSYGEKLYLDYGITGIRGEAEAGYPSLKTIALPFLRQCQRHSTRVMFLLLLLHLMATTEDSNVINRGGISAWQNVKKQAADLLNLFAADNSVEELEKLLIFFDQKLIQDNLSPGGAADLLALSFFFARLEGLV</sequence>
<dbReference type="STRING" id="1131292.BCR24_01050"/>
<gene>
    <name evidence="5" type="primary">citG</name>
    <name evidence="6" type="ORF">BCR24_01050</name>
</gene>
<dbReference type="InterPro" id="IPR017551">
    <property type="entry name" value="TriPribosyl-deP-CoA_syn_CitG"/>
</dbReference>
<dbReference type="AlphaFoldDB" id="A0A1E5HG91"/>
<dbReference type="OrthoDB" id="114886at2"/>
<dbReference type="RefSeq" id="WP_069638699.1">
    <property type="nucleotide sequence ID" value="NZ_JAFBEZ010000003.1"/>
</dbReference>
<keyword evidence="2 5" id="KW-0808">Transferase</keyword>
<dbReference type="EMBL" id="MIKC01000001">
    <property type="protein sequence ID" value="OEG23972.1"/>
    <property type="molecule type" value="Genomic_DNA"/>
</dbReference>
<dbReference type="PANTHER" id="PTHR30201">
    <property type="entry name" value="TRIPHOSPHORIBOSYL-DEPHOSPHO-COA SYNTHASE"/>
    <property type="match status" value="1"/>
</dbReference>
<evidence type="ECO:0000313" key="7">
    <source>
        <dbReference type="Proteomes" id="UP000094469"/>
    </source>
</evidence>
<dbReference type="GO" id="GO:0046917">
    <property type="term" value="F:triphosphoribosyl-dephospho-CoA synthase activity"/>
    <property type="evidence" value="ECO:0007669"/>
    <property type="project" value="UniProtKB-UniRule"/>
</dbReference>
<dbReference type="NCBIfam" id="TIGR03125">
    <property type="entry name" value="citrate_citG"/>
    <property type="match status" value="1"/>
</dbReference>
<dbReference type="Gene3D" id="1.10.4200.10">
    <property type="entry name" value="Triphosphoribosyl-dephospho-CoA protein"/>
    <property type="match status" value="1"/>
</dbReference>
<organism evidence="6 7">
    <name type="scientific">Enterococcus ureilyticus</name>
    <dbReference type="NCBI Taxonomy" id="1131292"/>
    <lineage>
        <taxon>Bacteria</taxon>
        <taxon>Bacillati</taxon>
        <taxon>Bacillota</taxon>
        <taxon>Bacilli</taxon>
        <taxon>Lactobacillales</taxon>
        <taxon>Enterococcaceae</taxon>
        <taxon>Enterococcus</taxon>
    </lineage>
</organism>
<dbReference type="InterPro" id="IPR002736">
    <property type="entry name" value="CitG"/>
</dbReference>
<keyword evidence="3 5" id="KW-0547">Nucleotide-binding</keyword>
<evidence type="ECO:0000313" key="6">
    <source>
        <dbReference type="EMBL" id="OEG23972.1"/>
    </source>
</evidence>
<evidence type="ECO:0000256" key="5">
    <source>
        <dbReference type="HAMAP-Rule" id="MF_00397"/>
    </source>
</evidence>
<dbReference type="GO" id="GO:0005524">
    <property type="term" value="F:ATP binding"/>
    <property type="evidence" value="ECO:0007669"/>
    <property type="project" value="UniProtKB-KW"/>
</dbReference>
<evidence type="ECO:0000256" key="3">
    <source>
        <dbReference type="ARBA" id="ARBA00022741"/>
    </source>
</evidence>
<dbReference type="GO" id="GO:0051191">
    <property type="term" value="P:prosthetic group biosynthetic process"/>
    <property type="evidence" value="ECO:0007669"/>
    <property type="project" value="TreeGrafter"/>
</dbReference>
<accession>A0A1E5HG91</accession>
<comment type="caution">
    <text evidence="6">The sequence shown here is derived from an EMBL/GenBank/DDBJ whole genome shotgun (WGS) entry which is preliminary data.</text>
</comment>
<name>A0A1E5HG91_9ENTE</name>
<dbReference type="Pfam" id="PF01874">
    <property type="entry name" value="CitG"/>
    <property type="match status" value="1"/>
</dbReference>
<evidence type="ECO:0000256" key="2">
    <source>
        <dbReference type="ARBA" id="ARBA00022679"/>
    </source>
</evidence>